<dbReference type="PANTHER" id="PTHR35480">
    <property type="entry name" value="MATERNAL EFFECT EMBRYO ARREST 22"/>
    <property type="match status" value="1"/>
</dbReference>
<evidence type="ECO:0000313" key="3">
    <source>
        <dbReference type="Proteomes" id="UP001327560"/>
    </source>
</evidence>
<organism evidence="2 3">
    <name type="scientific">Canna indica</name>
    <name type="common">Indian-shot</name>
    <dbReference type="NCBI Taxonomy" id="4628"/>
    <lineage>
        <taxon>Eukaryota</taxon>
        <taxon>Viridiplantae</taxon>
        <taxon>Streptophyta</taxon>
        <taxon>Embryophyta</taxon>
        <taxon>Tracheophyta</taxon>
        <taxon>Spermatophyta</taxon>
        <taxon>Magnoliopsida</taxon>
        <taxon>Liliopsida</taxon>
        <taxon>Zingiberales</taxon>
        <taxon>Cannaceae</taxon>
        <taxon>Canna</taxon>
    </lineage>
</organism>
<sequence length="1518" mass="170829">MAADVASDADPPNPCCAKLRKKLSKLEESRNALRKAVKILEEQINKLERDNATLKKLYEEQEKVALNVKAKEEESGIILKLEKEINDLKAEISAYQQQEMKDQTKMLEGCISERNSEIKVLKEHIAKEKTRADSEKKKAEVERNKASEEKKLLELDKRKAEVERKNVENERKKLEGCISERDTEIQMLKECLMKEKTRVDSEKKKAEVERKKASEVKKFLEVEKKKAEDERKHVELERKKAEEVRLSLERLKAEVDDARGKLMAERAKAHEVTKLIDEEKKKNIVDKKHAVLQREKVEKLTRAMEAQRKEAEDAKVLVEHMKQTLEDEKQKKDKLENKLVAIMRDRGPAGGGPCSHAKKWNDDTSLKAGTAKALKQQLKFEKKRQKYAKRMAKLEKSEKILISQQYHLLRQDYIQLSNHLKMLGDELSRRSESTLSLTKTDGSSDLLRFNLQNNASTIRCSEDDYHLSKYCKGSFPIYSSTRECSCFDASRGRYFRQISGIKSDVDFTKIGSFRTKPQSSTVCSTSATCSDRELMCSQGADAAFLATSSQLPEGFLNNRLIIPNLPRQDAENVQNKVTVVEGDNNLNGAQRNKDTDKVIYSGGKKRKRHDLLPSVKPLCDKDKLFNSETKEKLFTRKDLMSTKGSFSTAICRQESGISNFNNDQTGPVIEVQDDICRRCHKSFRHTEDKQKTVSVQLCSQGLKDKSGTDCSILPNFPNKSASVPLKINENNCANQKEKILAVNDDQTDLACFNNVIRENFMKLLALDSEDDERRYMEAMERPLSPTLPGNIFSEDLLKGEDQSHYLVETIFRKPGTGADSFEPHRYFDVIDLEIDSNKLKLIKPAPTVSKDAIRASEGSERDGVPVQRGTSDHDAMDNTGHNFHHGNNNSVGVGMVSIAGDLDVLRNSSDFASSVKNIQENLQLKPILPHLSDTHIAPGLNVCSAPVTRDNDQPEVSGYNFLGTQTSDSHKIPDPKTIVKTQSDMNLSSSSELQNLCGGNVYLEGATGYCVIFADSEDEGSIARIVHARNTLASEDIRRSHLDSNIMEVLHRLESIIVLQPEEKVCVFFSLLLSNICGLLFANSKSSMVGDILQFTKSFAKEIHKVISDEASYKLFSKVCPLDILLNLSEDFLIRRRILMCNTVESKQLCSILSSKAYHLKGLNMFLTEIAAKTEQLLAASILSASVCAALDQIGFLLEISYRVLRFCKIDTKCNLLMLHIFSFASGERFCTVEKYNYLASAIKSVALQLERGHESHLSCHSTSDVDVVFSPCEQCPFSKDTVCIETFASSLMDILQDFASTGASSVCSFVSSSNTTTNCYSRVGESISVSTEPDVLDSESEASCVLLNYRNNSSDYISRRALCQFTDVVSVVELLGCYMGWKWTSDNLLPRLLTVSKLFPPNEFSAATVVLIGQLGRFGIDFGGYQHIEISQLRCNLSTLLETYIKEKCSFPGQLAAVDALLNLLPISFKEIVDVSIEHSFDDNQYHQIKLLKEWFSHLDKKKQFLVSNLFSHAADQ</sequence>
<dbReference type="EMBL" id="CP136895">
    <property type="protein sequence ID" value="WOL12411.1"/>
    <property type="molecule type" value="Genomic_DNA"/>
</dbReference>
<feature type="coiled-coil region" evidence="1">
    <location>
        <begin position="129"/>
        <end position="345"/>
    </location>
</feature>
<feature type="coiled-coil region" evidence="1">
    <location>
        <begin position="16"/>
        <end position="98"/>
    </location>
</feature>
<reference evidence="2 3" key="1">
    <citation type="submission" date="2023-10" db="EMBL/GenBank/DDBJ databases">
        <title>Chromosome-scale genome assembly provides insights into flower coloration mechanisms of Canna indica.</title>
        <authorList>
            <person name="Li C."/>
        </authorList>
    </citation>
    <scope>NUCLEOTIDE SEQUENCE [LARGE SCALE GENOMIC DNA]</scope>
    <source>
        <tissue evidence="2">Flower</tissue>
    </source>
</reference>
<protein>
    <recommendedName>
        <fullName evidence="4">Maternal effect embryo arrest 22</fullName>
    </recommendedName>
</protein>
<proteinExistence type="predicted"/>
<evidence type="ECO:0000313" key="2">
    <source>
        <dbReference type="EMBL" id="WOL12411.1"/>
    </source>
</evidence>
<evidence type="ECO:0000256" key="1">
    <source>
        <dbReference type="SAM" id="Coils"/>
    </source>
</evidence>
<name>A0AAQ3QGY7_9LILI</name>
<dbReference type="PANTHER" id="PTHR35480:SF1">
    <property type="entry name" value="MATERNAL EFFECT EMBRYO ARREST 22"/>
    <property type="match status" value="1"/>
</dbReference>
<keyword evidence="3" id="KW-1185">Reference proteome</keyword>
<keyword evidence="1" id="KW-0175">Coiled coil</keyword>
<evidence type="ECO:0008006" key="4">
    <source>
        <dbReference type="Google" id="ProtNLM"/>
    </source>
</evidence>
<dbReference type="Proteomes" id="UP001327560">
    <property type="component" value="Chromosome 6"/>
</dbReference>
<gene>
    <name evidence="2" type="ORF">Cni_G21178</name>
</gene>
<accession>A0AAQ3QGY7</accession>